<keyword evidence="4" id="KW-1185">Reference proteome</keyword>
<sequence length="180" mass="20322">MQNLKLVLVALCFLTVTLFDAQAQVRRGPRYNPPSPYPDHRPAPAPYPSPYPPSYPSPYPDYRPAPPMPDYRPVPDVRGRISCSASDTGWEEHWSGHSSCGDCLQDHGKCVEKCYEAREVCDVQGTDYSGRTITFTARGPDRWSAESEARRQCEWSRDMRSCVVTSCRSDNLLVSSRSCR</sequence>
<feature type="compositionally biased region" description="Pro residues" evidence="1">
    <location>
        <begin position="31"/>
        <end position="69"/>
    </location>
</feature>
<evidence type="ECO:0000256" key="1">
    <source>
        <dbReference type="SAM" id="MobiDB-lite"/>
    </source>
</evidence>
<keyword evidence="2" id="KW-0732">Signal</keyword>
<reference evidence="3 4" key="1">
    <citation type="submission" date="2023-11" db="EMBL/GenBank/DDBJ databases">
        <title>Peredibacter starrii A3.12.</title>
        <authorList>
            <person name="Mitchell R.J."/>
        </authorList>
    </citation>
    <scope>NUCLEOTIDE SEQUENCE [LARGE SCALE GENOMIC DNA]</scope>
    <source>
        <strain evidence="3 4">A3.12</strain>
    </source>
</reference>
<name>A0AAX4HUS8_9BACT</name>
<organism evidence="3 4">
    <name type="scientific">Peredibacter starrii</name>
    <dbReference type="NCBI Taxonomy" id="28202"/>
    <lineage>
        <taxon>Bacteria</taxon>
        <taxon>Pseudomonadati</taxon>
        <taxon>Bdellovibrionota</taxon>
        <taxon>Bacteriovoracia</taxon>
        <taxon>Bacteriovoracales</taxon>
        <taxon>Bacteriovoracaceae</taxon>
        <taxon>Peredibacter</taxon>
    </lineage>
</organism>
<feature type="signal peptide" evidence="2">
    <location>
        <begin position="1"/>
        <end position="23"/>
    </location>
</feature>
<dbReference type="AlphaFoldDB" id="A0AAX4HUS8"/>
<proteinExistence type="predicted"/>
<evidence type="ECO:0000256" key="2">
    <source>
        <dbReference type="SAM" id="SignalP"/>
    </source>
</evidence>
<feature type="region of interest" description="Disordered" evidence="1">
    <location>
        <begin position="27"/>
        <end position="69"/>
    </location>
</feature>
<dbReference type="Proteomes" id="UP001324634">
    <property type="component" value="Chromosome"/>
</dbReference>
<dbReference type="KEGG" id="psti:SOO65_10345"/>
<dbReference type="EMBL" id="CP139487">
    <property type="protein sequence ID" value="WPU67153.1"/>
    <property type="molecule type" value="Genomic_DNA"/>
</dbReference>
<dbReference type="RefSeq" id="WP_321400065.1">
    <property type="nucleotide sequence ID" value="NZ_CP139487.1"/>
</dbReference>
<protein>
    <submittedName>
        <fullName evidence="3">Uncharacterized protein</fullName>
    </submittedName>
</protein>
<accession>A0AAX4HUS8</accession>
<evidence type="ECO:0000313" key="4">
    <source>
        <dbReference type="Proteomes" id="UP001324634"/>
    </source>
</evidence>
<evidence type="ECO:0000313" key="3">
    <source>
        <dbReference type="EMBL" id="WPU67153.1"/>
    </source>
</evidence>
<feature type="chain" id="PRO_5043533800" evidence="2">
    <location>
        <begin position="24"/>
        <end position="180"/>
    </location>
</feature>
<gene>
    <name evidence="3" type="ORF">SOO65_10345</name>
</gene>